<dbReference type="AlphaFoldDB" id="A0A4R5MKZ5"/>
<evidence type="ECO:0000256" key="6">
    <source>
        <dbReference type="ARBA" id="ARBA00023010"/>
    </source>
</evidence>
<gene>
    <name evidence="8" type="ORF">EZJ43_10995</name>
</gene>
<keyword evidence="9" id="KW-1185">Reference proteome</keyword>
<dbReference type="PANTHER" id="PTHR42982:SF1">
    <property type="entry name" value="SEC-INDEPENDENT PROTEIN TRANSLOCASE PROTEIN TATA"/>
    <property type="match status" value="1"/>
</dbReference>
<keyword evidence="3" id="KW-0812">Transmembrane</keyword>
<dbReference type="Gene3D" id="1.20.5.3310">
    <property type="match status" value="1"/>
</dbReference>
<dbReference type="Proteomes" id="UP000295668">
    <property type="component" value="Unassembled WGS sequence"/>
</dbReference>
<keyword evidence="2" id="KW-0813">Transport</keyword>
<protein>
    <submittedName>
        <fullName evidence="8">Twin-arginine translocase TatA/TatE family subunit</fullName>
    </submittedName>
</protein>
<evidence type="ECO:0000256" key="5">
    <source>
        <dbReference type="ARBA" id="ARBA00022989"/>
    </source>
</evidence>
<keyword evidence="7" id="KW-0472">Membrane</keyword>
<evidence type="ECO:0000313" key="8">
    <source>
        <dbReference type="EMBL" id="TDG35875.1"/>
    </source>
</evidence>
<dbReference type="InterPro" id="IPR003369">
    <property type="entry name" value="TatA/B/E"/>
</dbReference>
<evidence type="ECO:0000256" key="3">
    <source>
        <dbReference type="ARBA" id="ARBA00022692"/>
    </source>
</evidence>
<keyword evidence="5" id="KW-1133">Transmembrane helix</keyword>
<keyword evidence="4" id="KW-0653">Protein transport</keyword>
<comment type="subcellular location">
    <subcellularLocation>
        <location evidence="1">Membrane</location>
        <topology evidence="1">Single-pass membrane protein</topology>
    </subcellularLocation>
</comment>
<proteinExistence type="predicted"/>
<dbReference type="GO" id="GO:0016020">
    <property type="term" value="C:membrane"/>
    <property type="evidence" value="ECO:0007669"/>
    <property type="project" value="UniProtKB-ARBA"/>
</dbReference>
<evidence type="ECO:0000256" key="4">
    <source>
        <dbReference type="ARBA" id="ARBA00022927"/>
    </source>
</evidence>
<dbReference type="GO" id="GO:0015031">
    <property type="term" value="P:protein transport"/>
    <property type="evidence" value="ECO:0007669"/>
    <property type="project" value="UniProtKB-KW"/>
</dbReference>
<keyword evidence="6" id="KW-0811">Translocation</keyword>
<reference evidence="8 9" key="1">
    <citation type="submission" date="2019-02" db="EMBL/GenBank/DDBJ databases">
        <title>Pedobacter sp. nov., a novel speices isolated from soil of pinguins habitat in Antarcitica.</title>
        <authorList>
            <person name="He R.-H."/>
        </authorList>
    </citation>
    <scope>NUCLEOTIDE SEQUENCE [LARGE SCALE GENOMIC DNA]</scope>
    <source>
        <strain evidence="8 9">E01020</strain>
    </source>
</reference>
<accession>A0A4R5MKZ5</accession>
<organism evidence="8 9">
    <name type="scientific">Pedobacter changchengzhani</name>
    <dbReference type="NCBI Taxonomy" id="2529274"/>
    <lineage>
        <taxon>Bacteria</taxon>
        <taxon>Pseudomonadati</taxon>
        <taxon>Bacteroidota</taxon>
        <taxon>Sphingobacteriia</taxon>
        <taxon>Sphingobacteriales</taxon>
        <taxon>Sphingobacteriaceae</taxon>
        <taxon>Pedobacter</taxon>
    </lineage>
</organism>
<evidence type="ECO:0000256" key="1">
    <source>
        <dbReference type="ARBA" id="ARBA00004167"/>
    </source>
</evidence>
<dbReference type="RefSeq" id="WP_133262766.1">
    <property type="nucleotide sequence ID" value="NZ_SJCY01000007.1"/>
</dbReference>
<dbReference type="EMBL" id="SJCY01000007">
    <property type="protein sequence ID" value="TDG35875.1"/>
    <property type="molecule type" value="Genomic_DNA"/>
</dbReference>
<dbReference type="PANTHER" id="PTHR42982">
    <property type="entry name" value="SEC-INDEPENDENT PROTEIN TRANSLOCASE PROTEIN TATA"/>
    <property type="match status" value="1"/>
</dbReference>
<dbReference type="Pfam" id="PF02416">
    <property type="entry name" value="TatA_B_E"/>
    <property type="match status" value="1"/>
</dbReference>
<evidence type="ECO:0000313" key="9">
    <source>
        <dbReference type="Proteomes" id="UP000295668"/>
    </source>
</evidence>
<evidence type="ECO:0000256" key="7">
    <source>
        <dbReference type="ARBA" id="ARBA00023136"/>
    </source>
</evidence>
<evidence type="ECO:0000256" key="2">
    <source>
        <dbReference type="ARBA" id="ARBA00022448"/>
    </source>
</evidence>
<sequence length="43" mass="4755">MEIILIIVVVVLLFGSKKLPELLRGIGKSKKEFESGKNETPAE</sequence>
<dbReference type="OrthoDB" id="9812812at2"/>
<comment type="caution">
    <text evidence="8">The sequence shown here is derived from an EMBL/GenBank/DDBJ whole genome shotgun (WGS) entry which is preliminary data.</text>
</comment>
<name>A0A4R5MKZ5_9SPHI</name>